<dbReference type="Pfam" id="PF23812">
    <property type="entry name" value="Phage_TAC_18"/>
    <property type="match status" value="1"/>
</dbReference>
<protein>
    <submittedName>
        <fullName evidence="1">Uncharacterized protein</fullName>
    </submittedName>
</protein>
<reference evidence="1" key="1">
    <citation type="submission" date="2020-05" db="EMBL/GenBank/DDBJ databases">
        <authorList>
            <person name="Chiriac C."/>
            <person name="Salcher M."/>
            <person name="Ghai R."/>
            <person name="Kavagutti S V."/>
        </authorList>
    </citation>
    <scope>NUCLEOTIDE SEQUENCE</scope>
</reference>
<evidence type="ECO:0000313" key="1">
    <source>
        <dbReference type="EMBL" id="CAB4240546.1"/>
    </source>
</evidence>
<dbReference type="EMBL" id="LR797814">
    <property type="protein sequence ID" value="CAB4240546.1"/>
    <property type="molecule type" value="Genomic_DNA"/>
</dbReference>
<name>A0A6J5T7D9_9CAUD</name>
<proteinExistence type="predicted"/>
<dbReference type="InterPro" id="IPR056919">
    <property type="entry name" value="Phage_TAC_18"/>
</dbReference>
<gene>
    <name evidence="1" type="ORF">UFOVP3_39</name>
</gene>
<accession>A0A6J5T7D9</accession>
<sequence length="135" mass="15504">MAQRTSYRSPRGLYLFFEEIASDLQEYAEWDFKLSLADKDGISERDHLEEVERQIGQTPLALQGPPFPELMEYVWSAFISLHSARGQGFNGPLPLSYTEIAYWQQLTGSQLSIWEVGVIKKLDSVYMRVINGRPT</sequence>
<organism evidence="1">
    <name type="scientific">uncultured Caudovirales phage</name>
    <dbReference type="NCBI Taxonomy" id="2100421"/>
    <lineage>
        <taxon>Viruses</taxon>
        <taxon>Duplodnaviria</taxon>
        <taxon>Heunggongvirae</taxon>
        <taxon>Uroviricota</taxon>
        <taxon>Caudoviricetes</taxon>
        <taxon>Peduoviridae</taxon>
        <taxon>Maltschvirus</taxon>
        <taxon>Maltschvirus maltsch</taxon>
    </lineage>
</organism>